<protein>
    <submittedName>
        <fullName evidence="1">Uncharacterized protein</fullName>
    </submittedName>
</protein>
<sequence length="48" mass="5230">MQTSICGKLGFSSGTAKAVLRRVTDMIELNNERNQMIVSMGDIAPVFV</sequence>
<dbReference type="EMBL" id="UINC01001103">
    <property type="protein sequence ID" value="SUZ70836.1"/>
    <property type="molecule type" value="Genomic_DNA"/>
</dbReference>
<dbReference type="AlphaFoldDB" id="A0A381PUU1"/>
<gene>
    <name evidence="1" type="ORF">METZ01_LOCUS23690</name>
</gene>
<evidence type="ECO:0000313" key="1">
    <source>
        <dbReference type="EMBL" id="SUZ70836.1"/>
    </source>
</evidence>
<proteinExistence type="predicted"/>
<organism evidence="1">
    <name type="scientific">marine metagenome</name>
    <dbReference type="NCBI Taxonomy" id="408172"/>
    <lineage>
        <taxon>unclassified sequences</taxon>
        <taxon>metagenomes</taxon>
        <taxon>ecological metagenomes</taxon>
    </lineage>
</organism>
<name>A0A381PUU1_9ZZZZ</name>
<reference evidence="1" key="1">
    <citation type="submission" date="2018-05" db="EMBL/GenBank/DDBJ databases">
        <authorList>
            <person name="Lanie J.A."/>
            <person name="Ng W.-L."/>
            <person name="Kazmierczak K.M."/>
            <person name="Andrzejewski T.M."/>
            <person name="Davidsen T.M."/>
            <person name="Wayne K.J."/>
            <person name="Tettelin H."/>
            <person name="Glass J.I."/>
            <person name="Rusch D."/>
            <person name="Podicherti R."/>
            <person name="Tsui H.-C.T."/>
            <person name="Winkler M.E."/>
        </authorList>
    </citation>
    <scope>NUCLEOTIDE SEQUENCE</scope>
</reference>
<accession>A0A381PUU1</accession>